<dbReference type="Proteomes" id="UP001302367">
    <property type="component" value="Chromosome 3"/>
</dbReference>
<keyword evidence="2" id="KW-1133">Transmembrane helix</keyword>
<reference evidence="3 5" key="1">
    <citation type="submission" date="2015-10" db="EMBL/GenBank/DDBJ databases">
        <title>The cercosporin biosynthetic gene cluster was horizontally transferred to several fungal lineages and shown to be expanded in Cercospora beticola based on microsynteny with recipient genomes.</title>
        <authorList>
            <person name="De Jonge R."/>
            <person name="Ebert M.K."/>
            <person name="Suttle J.C."/>
            <person name="Jurick Ii W.M."/>
            <person name="Secor G.A."/>
            <person name="Thomma B.P."/>
            <person name="Van De Peer Y."/>
            <person name="Bolton M.D."/>
        </authorList>
    </citation>
    <scope>NUCLEOTIDE SEQUENCE [LARGE SCALE GENOMIC DNA]</scope>
    <source>
        <strain evidence="3 5">09-40</strain>
    </source>
</reference>
<evidence type="ECO:0000313" key="4">
    <source>
        <dbReference type="EMBL" id="WPB00848.1"/>
    </source>
</evidence>
<evidence type="ECO:0000256" key="1">
    <source>
        <dbReference type="SAM" id="MobiDB-lite"/>
    </source>
</evidence>
<keyword evidence="2" id="KW-0472">Membrane</keyword>
<dbReference type="Proteomes" id="UP000230605">
    <property type="component" value="Chromosome 3"/>
</dbReference>
<dbReference type="EMBL" id="LKMD01000101">
    <property type="protein sequence ID" value="PIA99842.1"/>
    <property type="molecule type" value="Genomic_DNA"/>
</dbReference>
<sequence length="172" mass="18754">MTERIPSTRATRPRTSLSYDDIKPFVFVILAATYLVVFMMSGSNSSHSTSFSITTGGKLLTNDKAFASGKDCFCSGEFYLCNATIPELSPIKNQSSNSTNPSQGTKPFWEVGGKGEQSLEVLIGSCYSLRCHGVAKSDSTVLRKHQEDGQVQQAGSRARFHNRPASTLLHTH</sequence>
<name>A0A2G5I5U3_CERBT</name>
<reference evidence="4 6" key="2">
    <citation type="submission" date="2023-09" db="EMBL/GenBank/DDBJ databases">
        <title>Complete-Gapless Cercospora beticola genome.</title>
        <authorList>
            <person name="Wyatt N.A."/>
            <person name="Spanner R.E."/>
            <person name="Bolton M.D."/>
        </authorList>
    </citation>
    <scope>NUCLEOTIDE SEQUENCE [LARGE SCALE GENOMIC DNA]</scope>
    <source>
        <strain evidence="4">Cb09-40</strain>
    </source>
</reference>
<organism evidence="3 5">
    <name type="scientific">Cercospora beticola</name>
    <name type="common">Sugarbeet leaf spot fungus</name>
    <dbReference type="NCBI Taxonomy" id="122368"/>
    <lineage>
        <taxon>Eukaryota</taxon>
        <taxon>Fungi</taxon>
        <taxon>Dikarya</taxon>
        <taxon>Ascomycota</taxon>
        <taxon>Pezizomycotina</taxon>
        <taxon>Dothideomycetes</taxon>
        <taxon>Dothideomycetidae</taxon>
        <taxon>Mycosphaerellales</taxon>
        <taxon>Mycosphaerellaceae</taxon>
        <taxon>Cercospora</taxon>
    </lineage>
</organism>
<keyword evidence="2" id="KW-0812">Transmembrane</keyword>
<dbReference type="EMBL" id="CP134186">
    <property type="protein sequence ID" value="WPB00848.1"/>
    <property type="molecule type" value="Genomic_DNA"/>
</dbReference>
<evidence type="ECO:0000313" key="6">
    <source>
        <dbReference type="Proteomes" id="UP001302367"/>
    </source>
</evidence>
<evidence type="ECO:0000313" key="5">
    <source>
        <dbReference type="Proteomes" id="UP000230605"/>
    </source>
</evidence>
<proteinExistence type="predicted"/>
<feature type="region of interest" description="Disordered" evidence="1">
    <location>
        <begin position="146"/>
        <end position="172"/>
    </location>
</feature>
<evidence type="ECO:0000256" key="2">
    <source>
        <dbReference type="SAM" id="Phobius"/>
    </source>
</evidence>
<dbReference type="AlphaFoldDB" id="A0A2G5I5U3"/>
<accession>A0A2G5I5U3</accession>
<gene>
    <name evidence="3" type="ORF">CB0940_03668</name>
    <name evidence="4" type="ORF">RHO25_005468</name>
</gene>
<protein>
    <submittedName>
        <fullName evidence="3">Uncharacterized protein</fullName>
    </submittedName>
</protein>
<feature type="transmembrane region" description="Helical" evidence="2">
    <location>
        <begin position="21"/>
        <end position="40"/>
    </location>
</feature>
<keyword evidence="6" id="KW-1185">Reference proteome</keyword>
<evidence type="ECO:0000313" key="3">
    <source>
        <dbReference type="EMBL" id="PIA99842.1"/>
    </source>
</evidence>